<keyword evidence="3" id="KW-1185">Reference proteome</keyword>
<dbReference type="InterPro" id="IPR029058">
    <property type="entry name" value="AB_hydrolase_fold"/>
</dbReference>
<dbReference type="AlphaFoldDB" id="A0A1I5BPW5"/>
<dbReference type="SUPFAM" id="SSF53474">
    <property type="entry name" value="alpha/beta-Hydrolases"/>
    <property type="match status" value="1"/>
</dbReference>
<dbReference type="Gene3D" id="3.40.50.1820">
    <property type="entry name" value="alpha/beta hydrolase"/>
    <property type="match status" value="1"/>
</dbReference>
<dbReference type="NCBIfam" id="TIGR03101">
    <property type="entry name" value="hydr2_PEP"/>
    <property type="match status" value="1"/>
</dbReference>
<evidence type="ECO:0000313" key="2">
    <source>
        <dbReference type="EMBL" id="SFN76709.1"/>
    </source>
</evidence>
<dbReference type="Pfam" id="PF12146">
    <property type="entry name" value="Hydrolase_4"/>
    <property type="match status" value="1"/>
</dbReference>
<dbReference type="EMBL" id="FOVJ01000003">
    <property type="protein sequence ID" value="SFN76709.1"/>
    <property type="molecule type" value="Genomic_DNA"/>
</dbReference>
<gene>
    <name evidence="2" type="ORF">SAMN05216386_1767</name>
</gene>
<protein>
    <submittedName>
        <fullName evidence="2">Exosortase A system-associated hydrolase 2</fullName>
    </submittedName>
</protein>
<feature type="domain" description="Serine aminopeptidase S33" evidence="1">
    <location>
        <begin position="37"/>
        <end position="158"/>
    </location>
</feature>
<name>A0A1I5BPW5_9PROT</name>
<dbReference type="OrthoDB" id="8525674at2"/>
<proteinExistence type="predicted"/>
<dbReference type="GO" id="GO:0016787">
    <property type="term" value="F:hydrolase activity"/>
    <property type="evidence" value="ECO:0007669"/>
    <property type="project" value="UniProtKB-KW"/>
</dbReference>
<keyword evidence="2" id="KW-0378">Hydrolase</keyword>
<reference evidence="3" key="1">
    <citation type="submission" date="2016-10" db="EMBL/GenBank/DDBJ databases">
        <authorList>
            <person name="Varghese N."/>
        </authorList>
    </citation>
    <scope>NUCLEOTIDE SEQUENCE [LARGE SCALE GENOMIC DNA]</scope>
    <source>
        <strain evidence="3">Nsp8</strain>
    </source>
</reference>
<sequence length="286" mass="31318">MKEAPKGVAPARPFFLNADSGKRFCLYYAPLPGMECRGAFIYVHPFGDEMNKSRRMVAMQARAFAAIGFGVLQMDLFGCGDSSGEFGDARWNVWKQDLFVAMNWLGDKVNAPVSLWGLRLGALLALDFARSWENTIDQIVLWQPVINGESFVNQFLRLRLANEMLAAGVDGVKATGTGTMRTQLANGETLEVAGYELAPGLTMVIDKLKAADLAVAKSTIHWLEIVAEAGRPMPPAGAKVISAWKQKEVDLHLHLVPCLPFWATQEISECAGLVAATTDIFAEKRL</sequence>
<dbReference type="InterPro" id="IPR022742">
    <property type="entry name" value="Hydrolase_4"/>
</dbReference>
<organism evidence="2 3">
    <name type="scientific">Nitrosospira briensis</name>
    <dbReference type="NCBI Taxonomy" id="35799"/>
    <lineage>
        <taxon>Bacteria</taxon>
        <taxon>Pseudomonadati</taxon>
        <taxon>Pseudomonadota</taxon>
        <taxon>Betaproteobacteria</taxon>
        <taxon>Nitrosomonadales</taxon>
        <taxon>Nitrosomonadaceae</taxon>
        <taxon>Nitrosospira</taxon>
    </lineage>
</organism>
<evidence type="ECO:0000259" key="1">
    <source>
        <dbReference type="Pfam" id="PF12146"/>
    </source>
</evidence>
<accession>A0A1I5BPW5</accession>
<dbReference type="RefSeq" id="WP_074796735.1">
    <property type="nucleotide sequence ID" value="NZ_FOVJ01000003.1"/>
</dbReference>
<evidence type="ECO:0000313" key="3">
    <source>
        <dbReference type="Proteomes" id="UP000183107"/>
    </source>
</evidence>
<dbReference type="Proteomes" id="UP000183107">
    <property type="component" value="Unassembled WGS sequence"/>
</dbReference>
<dbReference type="InterPro" id="IPR017532">
    <property type="entry name" value="Hydrolase-2_PEP"/>
</dbReference>